<feature type="domain" description="RNA polymerase sigma-70 region 2" evidence="6">
    <location>
        <begin position="17"/>
        <end position="76"/>
    </location>
</feature>
<evidence type="ECO:0000256" key="5">
    <source>
        <dbReference type="ARBA" id="ARBA00023163"/>
    </source>
</evidence>
<dbReference type="InterPro" id="IPR036388">
    <property type="entry name" value="WH-like_DNA-bd_sf"/>
</dbReference>
<evidence type="ECO:0000259" key="6">
    <source>
        <dbReference type="Pfam" id="PF04542"/>
    </source>
</evidence>
<organism evidence="8 9">
    <name type="scientific">Dactylosporangium fulvum</name>
    <dbReference type="NCBI Taxonomy" id="53359"/>
    <lineage>
        <taxon>Bacteria</taxon>
        <taxon>Bacillati</taxon>
        <taxon>Actinomycetota</taxon>
        <taxon>Actinomycetes</taxon>
        <taxon>Micromonosporales</taxon>
        <taxon>Micromonosporaceae</taxon>
        <taxon>Dactylosporangium</taxon>
    </lineage>
</organism>
<dbReference type="Proteomes" id="UP001059617">
    <property type="component" value="Chromosome"/>
</dbReference>
<comment type="similarity">
    <text evidence="1">Belongs to the sigma-70 factor family. ECF subfamily.</text>
</comment>
<dbReference type="InterPro" id="IPR039425">
    <property type="entry name" value="RNA_pol_sigma-70-like"/>
</dbReference>
<dbReference type="Gene3D" id="1.10.10.10">
    <property type="entry name" value="Winged helix-like DNA-binding domain superfamily/Winged helix DNA-binding domain"/>
    <property type="match status" value="1"/>
</dbReference>
<dbReference type="InterPro" id="IPR013325">
    <property type="entry name" value="RNA_pol_sigma_r2"/>
</dbReference>
<dbReference type="EMBL" id="CP073720">
    <property type="protein sequence ID" value="UWP83058.1"/>
    <property type="molecule type" value="Genomic_DNA"/>
</dbReference>
<dbReference type="SUPFAM" id="SSF88946">
    <property type="entry name" value="Sigma2 domain of RNA polymerase sigma factors"/>
    <property type="match status" value="1"/>
</dbReference>
<evidence type="ECO:0000313" key="8">
    <source>
        <dbReference type="EMBL" id="UWP83058.1"/>
    </source>
</evidence>
<reference evidence="8" key="2">
    <citation type="submission" date="2022-09" db="EMBL/GenBank/DDBJ databases">
        <title>Biosynthetic gene clusters of Dactylosporangioum fulvum.</title>
        <authorList>
            <person name="Caradec T."/>
        </authorList>
    </citation>
    <scope>NUCLEOTIDE SEQUENCE</scope>
    <source>
        <strain evidence="8">NRRL B-16292</strain>
    </source>
</reference>
<dbReference type="Gene3D" id="1.10.1740.10">
    <property type="match status" value="1"/>
</dbReference>
<protein>
    <submittedName>
        <fullName evidence="8">SigE family RNA polymerase sigma factor</fullName>
    </submittedName>
</protein>
<evidence type="ECO:0000256" key="2">
    <source>
        <dbReference type="ARBA" id="ARBA00023015"/>
    </source>
</evidence>
<keyword evidence="5" id="KW-0804">Transcription</keyword>
<keyword evidence="2" id="KW-0805">Transcription regulation</keyword>
<evidence type="ECO:0000256" key="1">
    <source>
        <dbReference type="ARBA" id="ARBA00010641"/>
    </source>
</evidence>
<evidence type="ECO:0000313" key="9">
    <source>
        <dbReference type="Proteomes" id="UP001059617"/>
    </source>
</evidence>
<dbReference type="NCBIfam" id="TIGR02983">
    <property type="entry name" value="SigE-fam_strep"/>
    <property type="match status" value="1"/>
</dbReference>
<evidence type="ECO:0000256" key="3">
    <source>
        <dbReference type="ARBA" id="ARBA00023082"/>
    </source>
</evidence>
<keyword evidence="9" id="KW-1185">Reference proteome</keyword>
<dbReference type="InterPro" id="IPR014284">
    <property type="entry name" value="RNA_pol_sigma-70_dom"/>
</dbReference>
<gene>
    <name evidence="8" type="ORF">Dfulv_01745</name>
</gene>
<accession>A0ABY5VZ89</accession>
<keyword evidence="3" id="KW-0731">Sigma factor</keyword>
<feature type="domain" description="RNA polymerase sigma factor 70 region 4 type 2" evidence="7">
    <location>
        <begin position="103"/>
        <end position="155"/>
    </location>
</feature>
<sequence length="173" mass="19883">MRPDREEEFTQYVGARIPRLHRIAYQLLGDRDRADDAVQNALTVLYQRWSRMQDVQNLDAYVHTMVVRACLDDKRRWWSRVHLWSSTPDVPAAPDDPQVDQRMMLRAALRSLPEGQRTVLVLRFLCDLPVAEVAQLLHRSEGTVKSQTSNGLRALRKILDAQPVASARPGRMA</sequence>
<name>A0ABY5VZ89_9ACTN</name>
<dbReference type="InterPro" id="IPR007627">
    <property type="entry name" value="RNA_pol_sigma70_r2"/>
</dbReference>
<evidence type="ECO:0000256" key="4">
    <source>
        <dbReference type="ARBA" id="ARBA00023125"/>
    </source>
</evidence>
<dbReference type="InterPro" id="IPR014325">
    <property type="entry name" value="RNA_pol_sigma-E_actinobac"/>
</dbReference>
<dbReference type="Pfam" id="PF04542">
    <property type="entry name" value="Sigma70_r2"/>
    <property type="match status" value="1"/>
</dbReference>
<dbReference type="NCBIfam" id="TIGR02937">
    <property type="entry name" value="sigma70-ECF"/>
    <property type="match status" value="1"/>
</dbReference>
<dbReference type="Pfam" id="PF08281">
    <property type="entry name" value="Sigma70_r4_2"/>
    <property type="match status" value="1"/>
</dbReference>
<dbReference type="SUPFAM" id="SSF88659">
    <property type="entry name" value="Sigma3 and sigma4 domains of RNA polymerase sigma factors"/>
    <property type="match status" value="1"/>
</dbReference>
<dbReference type="CDD" id="cd06171">
    <property type="entry name" value="Sigma70_r4"/>
    <property type="match status" value="1"/>
</dbReference>
<evidence type="ECO:0000259" key="7">
    <source>
        <dbReference type="Pfam" id="PF08281"/>
    </source>
</evidence>
<dbReference type="InterPro" id="IPR013249">
    <property type="entry name" value="RNA_pol_sigma70_r4_t2"/>
</dbReference>
<dbReference type="InterPro" id="IPR013324">
    <property type="entry name" value="RNA_pol_sigma_r3/r4-like"/>
</dbReference>
<dbReference type="PANTHER" id="PTHR43133">
    <property type="entry name" value="RNA POLYMERASE ECF-TYPE SIGMA FACTO"/>
    <property type="match status" value="1"/>
</dbReference>
<dbReference type="PANTHER" id="PTHR43133:SF50">
    <property type="entry name" value="ECF RNA POLYMERASE SIGMA FACTOR SIGM"/>
    <property type="match status" value="1"/>
</dbReference>
<reference evidence="8" key="1">
    <citation type="submission" date="2021-04" db="EMBL/GenBank/DDBJ databases">
        <authorList>
            <person name="Hartkoorn R.C."/>
            <person name="Beaudoing E."/>
            <person name="Hot D."/>
        </authorList>
    </citation>
    <scope>NUCLEOTIDE SEQUENCE</scope>
    <source>
        <strain evidence="8">NRRL B-16292</strain>
    </source>
</reference>
<dbReference type="RefSeq" id="WP_259860837.1">
    <property type="nucleotide sequence ID" value="NZ_BAAAST010000080.1"/>
</dbReference>
<proteinExistence type="inferred from homology"/>
<keyword evidence="4" id="KW-0238">DNA-binding</keyword>